<accession>A0A7J7IUV5</accession>
<feature type="compositionally biased region" description="Basic and acidic residues" evidence="6">
    <location>
        <begin position="113"/>
        <end position="122"/>
    </location>
</feature>
<dbReference type="Pfam" id="PF07767">
    <property type="entry name" value="Nop53"/>
    <property type="match status" value="2"/>
</dbReference>
<comment type="caution">
    <text evidence="7">The sequence shown here is derived from an EMBL/GenBank/DDBJ whole genome shotgun (WGS) entry which is preliminary data.</text>
</comment>
<feature type="compositionally biased region" description="Polar residues" evidence="6">
    <location>
        <begin position="95"/>
        <end position="112"/>
    </location>
</feature>
<feature type="region of interest" description="Disordered" evidence="6">
    <location>
        <begin position="73"/>
        <end position="162"/>
    </location>
</feature>
<feature type="compositionally biased region" description="Basic and acidic residues" evidence="6">
    <location>
        <begin position="254"/>
        <end position="272"/>
    </location>
</feature>
<evidence type="ECO:0000256" key="2">
    <source>
        <dbReference type="ARBA" id="ARBA00018339"/>
    </source>
</evidence>
<gene>
    <name evidence="7" type="ORF">EB796_024511</name>
</gene>
<evidence type="ECO:0000313" key="8">
    <source>
        <dbReference type="Proteomes" id="UP000593567"/>
    </source>
</evidence>
<dbReference type="GO" id="GO:0000027">
    <property type="term" value="P:ribosomal large subunit assembly"/>
    <property type="evidence" value="ECO:0007669"/>
    <property type="project" value="UniProtKB-UniRule"/>
</dbReference>
<evidence type="ECO:0000256" key="3">
    <source>
        <dbReference type="ARBA" id="ARBA00022517"/>
    </source>
</evidence>
<feature type="compositionally biased region" description="Basic residues" evidence="6">
    <location>
        <begin position="241"/>
        <end position="253"/>
    </location>
</feature>
<comment type="similarity">
    <text evidence="1 5">Belongs to the NOP53 family.</text>
</comment>
<keyword evidence="3 5" id="KW-0690">Ribosome biogenesis</keyword>
<dbReference type="PIRSF" id="PIRSF017302">
    <property type="entry name" value="Gltscr2"/>
    <property type="match status" value="1"/>
</dbReference>
<keyword evidence="4 5" id="KW-0539">Nucleus</keyword>
<feature type="region of interest" description="Disordered" evidence="6">
    <location>
        <begin position="186"/>
        <end position="277"/>
    </location>
</feature>
<protein>
    <recommendedName>
        <fullName evidence="2 5">Ribosome biogenesis protein NOP53</fullName>
    </recommendedName>
</protein>
<evidence type="ECO:0000313" key="7">
    <source>
        <dbReference type="EMBL" id="KAF6017181.1"/>
    </source>
</evidence>
<evidence type="ECO:0000256" key="6">
    <source>
        <dbReference type="SAM" id="MobiDB-lite"/>
    </source>
</evidence>
<comment type="subcellular location">
    <subcellularLocation>
        <location evidence="5">Nucleus</location>
        <location evidence="5">Nucleolus</location>
    </subcellularLocation>
    <subcellularLocation>
        <location evidence="5">Nucleus</location>
        <location evidence="5">Nucleoplasm</location>
    </subcellularLocation>
</comment>
<comment type="function">
    <text evidence="5">May play a role in ribosome biogenesis.</text>
</comment>
<dbReference type="GO" id="GO:0008097">
    <property type="term" value="F:5S rRNA binding"/>
    <property type="evidence" value="ECO:0007669"/>
    <property type="project" value="TreeGrafter"/>
</dbReference>
<sequence>MKPKAPKNRKKGWKKVDTTELDDFIEDQRLQERTGGLVSDKTNEELFFIDEKSPGKPALPDSSIIGGYKKLKSFSNLEPDPRIPAISRHVKGHTKQNYLKSTKPLTRSQVKSLEQRKKDVSKRQQYLESDSKVPSSLKQKPSSLPAVAAPHPGSSYNPSFDDHQELLQKVVKKQVKEDLEERKLLKKTAANYGAEGPPTQESYLKEMSQGLGLNEGSDVESHTEEQDDTLTGSVNPPKAAQKMKTKKQKRKRKEMLQELANRKKEKQARILNDKNSNNRFRAIRKEIAVQEQQAEEKSRKKSLLLASDGLRTKRLNKKRYEEMEESVALTSELKGSMRLAKPSHSLLVDRFNSLQKRNVIEPRSRAKFRRKYKLKFAEKMPFKEITSSSRAGGGIIVPYHKKRHNEKV</sequence>
<feature type="compositionally biased region" description="Low complexity" evidence="6">
    <location>
        <begin position="132"/>
        <end position="145"/>
    </location>
</feature>
<dbReference type="PANTHER" id="PTHR14211:SF7">
    <property type="entry name" value="RIBOSOME BIOGENESIS PROTEIN NOP53"/>
    <property type="match status" value="1"/>
</dbReference>
<dbReference type="GO" id="GO:0006364">
    <property type="term" value="P:rRNA processing"/>
    <property type="evidence" value="ECO:0007669"/>
    <property type="project" value="TreeGrafter"/>
</dbReference>
<proteinExistence type="inferred from homology"/>
<evidence type="ECO:0000256" key="4">
    <source>
        <dbReference type="ARBA" id="ARBA00023242"/>
    </source>
</evidence>
<dbReference type="EMBL" id="VXIV02003425">
    <property type="protein sequence ID" value="KAF6017181.1"/>
    <property type="molecule type" value="Genomic_DNA"/>
</dbReference>
<organism evidence="7 8">
    <name type="scientific">Bugula neritina</name>
    <name type="common">Brown bryozoan</name>
    <name type="synonym">Sertularia neritina</name>
    <dbReference type="NCBI Taxonomy" id="10212"/>
    <lineage>
        <taxon>Eukaryota</taxon>
        <taxon>Metazoa</taxon>
        <taxon>Spiralia</taxon>
        <taxon>Lophotrochozoa</taxon>
        <taxon>Bryozoa</taxon>
        <taxon>Gymnolaemata</taxon>
        <taxon>Cheilostomatida</taxon>
        <taxon>Flustrina</taxon>
        <taxon>Buguloidea</taxon>
        <taxon>Bugulidae</taxon>
        <taxon>Bugula</taxon>
    </lineage>
</organism>
<reference evidence="7" key="1">
    <citation type="submission" date="2020-06" db="EMBL/GenBank/DDBJ databases">
        <title>Draft genome of Bugula neritina, a colonial animal packing powerful symbionts and potential medicines.</title>
        <authorList>
            <person name="Rayko M."/>
        </authorList>
    </citation>
    <scope>NUCLEOTIDE SEQUENCE [LARGE SCALE GENOMIC DNA]</scope>
    <source>
        <strain evidence="7">Kwan_BN1</strain>
    </source>
</reference>
<dbReference type="OrthoDB" id="5072at2759"/>
<dbReference type="PANTHER" id="PTHR14211">
    <property type="entry name" value="GLIOMA SUPPRESSOR CANDIDATE REGION GENE 2"/>
    <property type="match status" value="1"/>
</dbReference>
<keyword evidence="8" id="KW-1185">Reference proteome</keyword>
<dbReference type="InterPro" id="IPR011687">
    <property type="entry name" value="Nop53/GLTSCR2"/>
</dbReference>
<name>A0A7J7IUV5_BUGNE</name>
<evidence type="ECO:0000256" key="1">
    <source>
        <dbReference type="ARBA" id="ARBA00008838"/>
    </source>
</evidence>
<evidence type="ECO:0000256" key="5">
    <source>
        <dbReference type="PIRNR" id="PIRNR017302"/>
    </source>
</evidence>
<dbReference type="GO" id="GO:0005654">
    <property type="term" value="C:nucleoplasm"/>
    <property type="evidence" value="ECO:0007669"/>
    <property type="project" value="UniProtKB-SubCell"/>
</dbReference>
<dbReference type="Proteomes" id="UP000593567">
    <property type="component" value="Unassembled WGS sequence"/>
</dbReference>
<dbReference type="GO" id="GO:0005730">
    <property type="term" value="C:nucleolus"/>
    <property type="evidence" value="ECO:0007669"/>
    <property type="project" value="UniProtKB-SubCell"/>
</dbReference>
<dbReference type="AlphaFoldDB" id="A0A7J7IUV5"/>